<dbReference type="Pfam" id="PF00593">
    <property type="entry name" value="TonB_dep_Rec_b-barrel"/>
    <property type="match status" value="1"/>
</dbReference>
<feature type="domain" description="Secretin/TonB short N-terminal" evidence="13">
    <location>
        <begin position="81"/>
        <end position="132"/>
    </location>
</feature>
<evidence type="ECO:0000313" key="15">
    <source>
        <dbReference type="Proteomes" id="UP000190852"/>
    </source>
</evidence>
<keyword evidence="9 10" id="KW-0998">Cell outer membrane</keyword>
<dbReference type="Pfam" id="PF13715">
    <property type="entry name" value="CarbopepD_reg_2"/>
    <property type="match status" value="1"/>
</dbReference>
<comment type="similarity">
    <text evidence="10 11">Belongs to the TonB-dependent receptor family.</text>
</comment>
<dbReference type="FunFam" id="2.170.130.10:FF:000003">
    <property type="entry name" value="SusC/RagA family TonB-linked outer membrane protein"/>
    <property type="match status" value="1"/>
</dbReference>
<dbReference type="Proteomes" id="UP000190852">
    <property type="component" value="Unassembled WGS sequence"/>
</dbReference>
<keyword evidence="5 10" id="KW-0812">Transmembrane</keyword>
<keyword evidence="12" id="KW-1133">Transmembrane helix</keyword>
<organism evidence="14 15">
    <name type="scientific">Parabacteroides chartae</name>
    <dbReference type="NCBI Taxonomy" id="1037355"/>
    <lineage>
        <taxon>Bacteria</taxon>
        <taxon>Pseudomonadati</taxon>
        <taxon>Bacteroidota</taxon>
        <taxon>Bacteroidia</taxon>
        <taxon>Bacteroidales</taxon>
        <taxon>Tannerellaceae</taxon>
        <taxon>Parabacteroides</taxon>
    </lineage>
</organism>
<protein>
    <submittedName>
        <fullName evidence="14">TonB-linked outer membrane protein, SusC/RagA family</fullName>
    </submittedName>
</protein>
<dbReference type="GO" id="GO:0006826">
    <property type="term" value="P:iron ion transport"/>
    <property type="evidence" value="ECO:0007669"/>
    <property type="project" value="UniProtKB-KW"/>
</dbReference>
<dbReference type="AlphaFoldDB" id="A0A1T5DUI7"/>
<evidence type="ECO:0000256" key="4">
    <source>
        <dbReference type="ARBA" id="ARBA00022496"/>
    </source>
</evidence>
<dbReference type="NCBIfam" id="TIGR04056">
    <property type="entry name" value="OMP_RagA_SusC"/>
    <property type="match status" value="1"/>
</dbReference>
<dbReference type="Gene3D" id="3.55.50.30">
    <property type="match status" value="1"/>
</dbReference>
<keyword evidence="4" id="KW-0406">Ion transport</keyword>
<evidence type="ECO:0000256" key="12">
    <source>
        <dbReference type="SAM" id="Phobius"/>
    </source>
</evidence>
<keyword evidence="6" id="KW-0408">Iron</keyword>
<dbReference type="Gene3D" id="2.60.40.1120">
    <property type="entry name" value="Carboxypeptidase-like, regulatory domain"/>
    <property type="match status" value="1"/>
</dbReference>
<dbReference type="InterPro" id="IPR008969">
    <property type="entry name" value="CarboxyPept-like_regulatory"/>
</dbReference>
<dbReference type="SUPFAM" id="SSF49464">
    <property type="entry name" value="Carboxypeptidase regulatory domain-like"/>
    <property type="match status" value="1"/>
</dbReference>
<comment type="subcellular location">
    <subcellularLocation>
        <location evidence="1 10">Cell outer membrane</location>
        <topology evidence="1 10">Multi-pass membrane protein</topology>
    </subcellularLocation>
</comment>
<dbReference type="InterPro" id="IPR037066">
    <property type="entry name" value="Plug_dom_sf"/>
</dbReference>
<keyword evidence="7 11" id="KW-0798">TonB box</keyword>
<dbReference type="InterPro" id="IPR023996">
    <property type="entry name" value="TonB-dep_OMP_SusC/RagA"/>
</dbReference>
<dbReference type="InterPro" id="IPR000531">
    <property type="entry name" value="Beta-barrel_TonB"/>
</dbReference>
<proteinExistence type="inferred from homology"/>
<evidence type="ECO:0000256" key="7">
    <source>
        <dbReference type="ARBA" id="ARBA00023077"/>
    </source>
</evidence>
<gene>
    <name evidence="14" type="ORF">SAMN05660349_02635</name>
</gene>
<dbReference type="PROSITE" id="PS52016">
    <property type="entry name" value="TONB_DEPENDENT_REC_3"/>
    <property type="match status" value="1"/>
</dbReference>
<sequence length="1128" mass="125019">MKNHWTNALYCNQKCLVEKLLSPQSIKRILIRMRIILVLLLLCTGSIFGTSEGQNLASVSLSIQNGTIQNALQQIEKQSGYSFVYNVNELDVNKSVNINLRNKSLASVLEALFIDQSIGYKIAGKHIALYLLDENEINQQSRKRITGVVKDDNGDPIIGANVVEKGTTNGTITDLDGNFTLQVQAKSTLVFSYIGFQDKEIVVGDNTTYQVQLTEDTKALEEIVVVGYGTQKKANLTGSVASVSTEEMGKRQVGQTSLALQGLVPGVSITQRSGQPGADGGTISIRGKTTLGNNDALILVDGVEMGINNIDASLIESVSVLKDAASSAIYGSRAANGVILITTKRAEADKFSVSYSGYAGFQSAIDLPDMVGALDHMKMTNQAYTNIGKSPLYSDAYLQEYAENMSINPDRYPDTDWINETLTNNGLIQNHFVTLSGGSKRIRTSANIGYLDQNGIIENSNFKRYTFRMNTDMDISKQFSARIDAHVAMTKRTAPSRGDAFHWMSRIPAIQAGRLSTGQWGEGWNGDNPIAFTNDGGLQKVNSPSAVLNFSLDYKPTDWLTIHGNYSPNYYETHNTSFSKMVQTYKYDGTPYYRAPQKSSLTDETNRSLRNLLTASVTFDKTYGNHGLKVMLGYQQDDFRNDGHSGYRENFAFPDYPVLSAGGEDNQKAYGWASEWALQSLFGRINYDYKERYLFEANMRYDGSSKFADGQKWGIFPSFSAGWRISEEAFWEPLKNVVDNFKIRGSWGQLGNQNIGDNYPFSSDVDLNLKYVFNKSVTSGAGITSLANSLITWETTTVTDLGLDLTLLGKLNFTADYFYKVTDDILLKLNVPLTIGMSAPQQNAGKVENRGWDLGINYANSIGDFNYKLAFNLSDVKNKILDLKGINETGLTVSREGEEMFSLFGLEAEGYIVPEDYDANGKYLYATQYGNFGPGDIKYKDQLTIDTDGDGIADKADGVINTSDRVIIGGTIPRYTFGLSMYGDYKGVDLSLLFQGVGKANGYLYGQGIQTFVEGGSVQEQHKDNWREDNRNAKFPRLAFNETNNMQNSSFWMKNAAYVRLKNIQLGYTVPQKLANKAFISHLRFYISADNLLTLDNFWNGFDVEAPVGNGGYYPQMKTISLGLDVRF</sequence>
<evidence type="ECO:0000256" key="2">
    <source>
        <dbReference type="ARBA" id="ARBA00022448"/>
    </source>
</evidence>
<keyword evidence="8 10" id="KW-0472">Membrane</keyword>
<evidence type="ECO:0000256" key="9">
    <source>
        <dbReference type="ARBA" id="ARBA00023237"/>
    </source>
</evidence>
<dbReference type="InterPro" id="IPR039426">
    <property type="entry name" value="TonB-dep_rcpt-like"/>
</dbReference>
<evidence type="ECO:0000259" key="13">
    <source>
        <dbReference type="SMART" id="SM00965"/>
    </source>
</evidence>
<evidence type="ECO:0000256" key="6">
    <source>
        <dbReference type="ARBA" id="ARBA00023004"/>
    </source>
</evidence>
<name>A0A1T5DUI7_9BACT</name>
<dbReference type="InterPro" id="IPR011662">
    <property type="entry name" value="Secretin/TonB_short_N"/>
</dbReference>
<evidence type="ECO:0000256" key="10">
    <source>
        <dbReference type="PROSITE-ProRule" id="PRU01360"/>
    </source>
</evidence>
<dbReference type="Gene3D" id="2.170.130.10">
    <property type="entry name" value="TonB-dependent receptor, plug domain"/>
    <property type="match status" value="1"/>
</dbReference>
<keyword evidence="15" id="KW-1185">Reference proteome</keyword>
<dbReference type="Pfam" id="PF07715">
    <property type="entry name" value="Plug"/>
    <property type="match status" value="1"/>
</dbReference>
<keyword evidence="3 10" id="KW-1134">Transmembrane beta strand</keyword>
<evidence type="ECO:0000256" key="5">
    <source>
        <dbReference type="ARBA" id="ARBA00022692"/>
    </source>
</evidence>
<dbReference type="NCBIfam" id="TIGR04057">
    <property type="entry name" value="SusC_RagA_signa"/>
    <property type="match status" value="1"/>
</dbReference>
<dbReference type="GO" id="GO:0009279">
    <property type="term" value="C:cell outer membrane"/>
    <property type="evidence" value="ECO:0007669"/>
    <property type="project" value="UniProtKB-SubCell"/>
</dbReference>
<reference evidence="15" key="1">
    <citation type="submission" date="2017-02" db="EMBL/GenBank/DDBJ databases">
        <authorList>
            <person name="Varghese N."/>
            <person name="Submissions S."/>
        </authorList>
    </citation>
    <scope>NUCLEOTIDE SEQUENCE [LARGE SCALE GENOMIC DNA]</scope>
    <source>
        <strain evidence="15">DSM 24967</strain>
    </source>
</reference>
<accession>A0A1T5DUI7</accession>
<dbReference type="Gene3D" id="2.40.170.20">
    <property type="entry name" value="TonB-dependent receptor, beta-barrel domain"/>
    <property type="match status" value="1"/>
</dbReference>
<dbReference type="EMBL" id="FUYQ01000021">
    <property type="protein sequence ID" value="SKB75448.1"/>
    <property type="molecule type" value="Genomic_DNA"/>
</dbReference>
<dbReference type="Pfam" id="PF07660">
    <property type="entry name" value="STN"/>
    <property type="match status" value="1"/>
</dbReference>
<evidence type="ECO:0000256" key="1">
    <source>
        <dbReference type="ARBA" id="ARBA00004571"/>
    </source>
</evidence>
<dbReference type="InterPro" id="IPR012910">
    <property type="entry name" value="Plug_dom"/>
</dbReference>
<dbReference type="FunFam" id="2.60.40.1120:FF:000003">
    <property type="entry name" value="Outer membrane protein Omp121"/>
    <property type="match status" value="1"/>
</dbReference>
<evidence type="ECO:0000256" key="3">
    <source>
        <dbReference type="ARBA" id="ARBA00022452"/>
    </source>
</evidence>
<evidence type="ECO:0000256" key="8">
    <source>
        <dbReference type="ARBA" id="ARBA00023136"/>
    </source>
</evidence>
<dbReference type="SUPFAM" id="SSF56935">
    <property type="entry name" value="Porins"/>
    <property type="match status" value="1"/>
</dbReference>
<feature type="transmembrane region" description="Helical" evidence="12">
    <location>
        <begin position="29"/>
        <end position="48"/>
    </location>
</feature>
<dbReference type="InterPro" id="IPR023997">
    <property type="entry name" value="TonB-dep_OMP_SusC/RagA_CS"/>
</dbReference>
<keyword evidence="4" id="KW-0410">Iron transport</keyword>
<evidence type="ECO:0000313" key="14">
    <source>
        <dbReference type="EMBL" id="SKB75448.1"/>
    </source>
</evidence>
<keyword evidence="2 10" id="KW-0813">Transport</keyword>
<evidence type="ECO:0000256" key="11">
    <source>
        <dbReference type="RuleBase" id="RU003357"/>
    </source>
</evidence>
<dbReference type="SMART" id="SM00965">
    <property type="entry name" value="STN"/>
    <property type="match status" value="1"/>
</dbReference>
<dbReference type="InterPro" id="IPR036942">
    <property type="entry name" value="Beta-barrel_TonB_sf"/>
</dbReference>